<gene>
    <name evidence="2" type="ORF">N7532_000890</name>
</gene>
<feature type="region of interest" description="Disordered" evidence="1">
    <location>
        <begin position="268"/>
        <end position="331"/>
    </location>
</feature>
<evidence type="ECO:0000256" key="1">
    <source>
        <dbReference type="SAM" id="MobiDB-lite"/>
    </source>
</evidence>
<feature type="region of interest" description="Disordered" evidence="1">
    <location>
        <begin position="395"/>
        <end position="432"/>
    </location>
</feature>
<sequence length="432" mass="45062">MSQVPAANWRTSPSKPPALPEPLMGRWCRARLPPTLQPSNRPLRQRAPPKSPPPTGEHPRAGGAAPWGGSGPAPKHPTAAVRDCPGPAPQASPPALPRTPRRARGHAAPREPTVGCESLGDASNLDPTWIPLRLDKDENNFPPCDPGAGGSGRVRGHDPPQTAGREGRGLGAAGHWSLWVGGEVGPPTCRAGLIALRLLSTDSPPTPAGRGRPLRPGRPAHATSPGVPPGAWARGVRTPDPSRWQHRRGGQSARGAIHYTACGRALASGRTGDPLPQAGGTSQVPPEQLAWAGPATGVRGPPDLARQLADPGLARGHPRPPPGVVRPQASRTVKPSLHLICDTQPRFFCLITGDWRMPSPDHSMAHDQLANWTGVVNTRWARATGAMCLPKTVRSTGESAAAARAGPGARRPHAPSKPPALPGPLMGSNKAT</sequence>
<keyword evidence="3" id="KW-1185">Reference proteome</keyword>
<dbReference type="EMBL" id="JAPQKI010000001">
    <property type="protein sequence ID" value="KAJ5112845.1"/>
    <property type="molecule type" value="Genomic_DNA"/>
</dbReference>
<feature type="region of interest" description="Disordered" evidence="1">
    <location>
        <begin position="201"/>
        <end position="253"/>
    </location>
</feature>
<dbReference type="Proteomes" id="UP001149074">
    <property type="component" value="Unassembled WGS sequence"/>
</dbReference>
<name>A0A9W9KNR2_9EURO</name>
<protein>
    <submittedName>
        <fullName evidence="2">Uncharacterized protein</fullName>
    </submittedName>
</protein>
<feature type="region of interest" description="Disordered" evidence="1">
    <location>
        <begin position="1"/>
        <end position="168"/>
    </location>
</feature>
<comment type="caution">
    <text evidence="2">The sequence shown here is derived from an EMBL/GenBank/DDBJ whole genome shotgun (WGS) entry which is preliminary data.</text>
</comment>
<dbReference type="AlphaFoldDB" id="A0A9W9KNR2"/>
<feature type="compositionally biased region" description="Low complexity" evidence="1">
    <location>
        <begin position="400"/>
        <end position="409"/>
    </location>
</feature>
<feature type="compositionally biased region" description="Pro residues" evidence="1">
    <location>
        <begin position="86"/>
        <end position="97"/>
    </location>
</feature>
<accession>A0A9W9KNR2</accession>
<evidence type="ECO:0000313" key="3">
    <source>
        <dbReference type="Proteomes" id="UP001149074"/>
    </source>
</evidence>
<organism evidence="2 3">
    <name type="scientific">Penicillium argentinense</name>
    <dbReference type="NCBI Taxonomy" id="1131581"/>
    <lineage>
        <taxon>Eukaryota</taxon>
        <taxon>Fungi</taxon>
        <taxon>Dikarya</taxon>
        <taxon>Ascomycota</taxon>
        <taxon>Pezizomycotina</taxon>
        <taxon>Eurotiomycetes</taxon>
        <taxon>Eurotiomycetidae</taxon>
        <taxon>Eurotiales</taxon>
        <taxon>Aspergillaceae</taxon>
        <taxon>Penicillium</taxon>
    </lineage>
</organism>
<feature type="compositionally biased region" description="Polar residues" evidence="1">
    <location>
        <begin position="1"/>
        <end position="13"/>
    </location>
</feature>
<reference evidence="2" key="1">
    <citation type="submission" date="2022-11" db="EMBL/GenBank/DDBJ databases">
        <authorList>
            <person name="Petersen C."/>
        </authorList>
    </citation>
    <scope>NUCLEOTIDE SEQUENCE</scope>
    <source>
        <strain evidence="2">IBT 30761</strain>
    </source>
</reference>
<evidence type="ECO:0000313" key="2">
    <source>
        <dbReference type="EMBL" id="KAJ5112845.1"/>
    </source>
</evidence>
<proteinExistence type="predicted"/>
<reference evidence="2" key="2">
    <citation type="journal article" date="2023" name="IMA Fungus">
        <title>Comparative genomic study of the Penicillium genus elucidates a diverse pangenome and 15 lateral gene transfer events.</title>
        <authorList>
            <person name="Petersen C."/>
            <person name="Sorensen T."/>
            <person name="Nielsen M.R."/>
            <person name="Sondergaard T.E."/>
            <person name="Sorensen J.L."/>
            <person name="Fitzpatrick D.A."/>
            <person name="Frisvad J.C."/>
            <person name="Nielsen K.L."/>
        </authorList>
    </citation>
    <scope>NUCLEOTIDE SEQUENCE</scope>
    <source>
        <strain evidence="2">IBT 30761</strain>
    </source>
</reference>